<dbReference type="InterPro" id="IPR029063">
    <property type="entry name" value="SAM-dependent_MTases_sf"/>
</dbReference>
<name>A0A7V3YI61_9BACT</name>
<sequence>MSLAFALLSVFLVLFFFWLFPLFFRGIPWQPTDMRRVRRMLEMSRIRPGEVLYDLGCGDGRILLCAAREYGAYAIGVELNPWLFLLAWFRVLFSGLRSKVRVVFGNIFSVDLSRADVITLFLFEHVNEALKEKLLRELRDGTRIVSYIWTFRGWTPKEVDRDLRLFLYVKGESEPKGSGAV</sequence>
<keyword evidence="2 4" id="KW-0808">Transferase</keyword>
<organism evidence="4">
    <name type="scientific">Candidatus Caldatribacterium californiense</name>
    <dbReference type="NCBI Taxonomy" id="1454726"/>
    <lineage>
        <taxon>Bacteria</taxon>
        <taxon>Pseudomonadati</taxon>
        <taxon>Atribacterota</taxon>
        <taxon>Atribacteria</taxon>
        <taxon>Atribacterales</taxon>
        <taxon>Candidatus Caldatribacteriaceae</taxon>
        <taxon>Candidatus Caldatribacterium</taxon>
    </lineage>
</organism>
<protein>
    <submittedName>
        <fullName evidence="4">Class I SAM-dependent methyltransferase</fullName>
    </submittedName>
</protein>
<dbReference type="AlphaFoldDB" id="A0A7V3YI61"/>
<gene>
    <name evidence="4" type="ORF">ENV30_09645</name>
</gene>
<evidence type="ECO:0000313" key="4">
    <source>
        <dbReference type="EMBL" id="HGI31548.1"/>
    </source>
</evidence>
<accession>A0A7V3YI61</accession>
<dbReference type="GO" id="GO:0016279">
    <property type="term" value="F:protein-lysine N-methyltransferase activity"/>
    <property type="evidence" value="ECO:0007669"/>
    <property type="project" value="InterPro"/>
</dbReference>
<dbReference type="Pfam" id="PF02353">
    <property type="entry name" value="CMAS"/>
    <property type="match status" value="1"/>
</dbReference>
<dbReference type="InterPro" id="IPR026170">
    <property type="entry name" value="FAM173A/B"/>
</dbReference>
<dbReference type="Gene3D" id="3.40.50.150">
    <property type="entry name" value="Vaccinia Virus protein VP39"/>
    <property type="match status" value="1"/>
</dbReference>
<dbReference type="CDD" id="cd02440">
    <property type="entry name" value="AdoMet_MTases"/>
    <property type="match status" value="1"/>
</dbReference>
<dbReference type="PANTHER" id="PTHR13610">
    <property type="entry name" value="METHYLTRANSFERASE DOMAIN-CONTAINING PROTEIN"/>
    <property type="match status" value="1"/>
</dbReference>
<evidence type="ECO:0000256" key="2">
    <source>
        <dbReference type="ARBA" id="ARBA00022679"/>
    </source>
</evidence>
<dbReference type="EMBL" id="DTFV01000135">
    <property type="protein sequence ID" value="HGI31548.1"/>
    <property type="molecule type" value="Genomic_DNA"/>
</dbReference>
<evidence type="ECO:0000256" key="1">
    <source>
        <dbReference type="ARBA" id="ARBA00022603"/>
    </source>
</evidence>
<dbReference type="PANTHER" id="PTHR13610:SF11">
    <property type="entry name" value="METHYLTRANSFERASE DOMAIN-CONTAINING PROTEIN"/>
    <property type="match status" value="1"/>
</dbReference>
<reference evidence="4" key="1">
    <citation type="journal article" date="2020" name="mSystems">
        <title>Genome- and Community-Level Interaction Insights into Carbon Utilization and Element Cycling Functions of Hydrothermarchaeota in Hydrothermal Sediment.</title>
        <authorList>
            <person name="Zhou Z."/>
            <person name="Liu Y."/>
            <person name="Xu W."/>
            <person name="Pan J."/>
            <person name="Luo Z.H."/>
            <person name="Li M."/>
        </authorList>
    </citation>
    <scope>NUCLEOTIDE SEQUENCE [LARGE SCALE GENOMIC DNA]</scope>
    <source>
        <strain evidence="4">SpSt-747</strain>
    </source>
</reference>
<dbReference type="SUPFAM" id="SSF53335">
    <property type="entry name" value="S-adenosyl-L-methionine-dependent methyltransferases"/>
    <property type="match status" value="1"/>
</dbReference>
<proteinExistence type="predicted"/>
<comment type="caution">
    <text evidence="4">The sequence shown here is derived from an EMBL/GenBank/DDBJ whole genome shotgun (WGS) entry which is preliminary data.</text>
</comment>
<keyword evidence="3" id="KW-0949">S-adenosyl-L-methionine</keyword>
<dbReference type="GO" id="GO:0032259">
    <property type="term" value="P:methylation"/>
    <property type="evidence" value="ECO:0007669"/>
    <property type="project" value="UniProtKB-KW"/>
</dbReference>
<evidence type="ECO:0000256" key="3">
    <source>
        <dbReference type="ARBA" id="ARBA00022691"/>
    </source>
</evidence>
<keyword evidence="1 4" id="KW-0489">Methyltransferase</keyword>